<dbReference type="InterPro" id="IPR001611">
    <property type="entry name" value="Leu-rich_rpt"/>
</dbReference>
<evidence type="ECO:0000313" key="4">
    <source>
        <dbReference type="Proteomes" id="UP001209570"/>
    </source>
</evidence>
<evidence type="ECO:0000256" key="1">
    <source>
        <dbReference type="SAM" id="Coils"/>
    </source>
</evidence>
<sequence length="1000" mass="110639">METTTTATARHQLCAVDLLVSDEDDCSSRAREIAAMDPDLDPVTEDPEVEDSDKPASSSRTERLVVQGAATGTKKWTASKGKPATAAADDERSRRRLQGNQASVDAKPSKKLARAATRAAADIEDELSHWRDEVASLRDELALVREEKRELESAFRRLDQEIGNGYNLVERKEKELRIAELLTKNQKVAQLLEKELLEKKALQTAHAELQQDCERGQKQLALLRQVLQSAETKNAALLEANQQLTATNALTQEHAAQLQDQCTRLQMKVMDSSSGQRAAIAEYEDRIRSWEVRFTELQRRLEDKTQALRLEQERSKALELELEHYAEQKDAMEREMTSTHERLIQMNGAMTAMQATVEASVPETTRSSMAQKMRERVRLLEEELLSKNRQLDGLRAQIDERLTVDCKRASHRRDRRRLSGGDAASEINSLTRRIATLSDRLKRAEDARDHKTRCLDVLLGLLPSLLQQLDAMQDAVAATNESNAILKSAVAQLQGTEREQDEDGDSSKSAVALAREAFVLSPPYDPEILMGFGLSKAFESSVGPVPRVASVAPFHVVTGSTTSVEASDKSVACFCIQAESGDASGRSFLNRCKINPFLQLVQGNAHQKRRHANVVAQLVEKIAELLSRHRDALHRHATETAFFKAAMATTEREVRQLHARVKLFEAEEAAALSRRGRSADADLRQRLLIRCIDLLSSCSTERQSTFLTQPDLSSDLMVLQTGDGQCQAMLEGSVHLDLSQCSLGDADLEPLLLKISVSGLRVRELRLDGNAFTDDGAATLAAFLETCPPSLKHVDLSSNPHITAFGLSRIRDGLARNVRFQQVAADASGETLRALTVNQLFDDGGVSTTALTVVLPRLQRQMSDGQERKAAELTQQLEARGVVSKRASLRQAEAAYRPRSSSDASTTSRPKSAAVAVRAKGRASRSDQREQTLRTLDAAIRRASQPAAPELSRRRAFSVTQMQQLLSRSARATATPAMARRLAKMQFAQSHLSTIRGLKR</sequence>
<reference evidence="3" key="1">
    <citation type="submission" date="2021-12" db="EMBL/GenBank/DDBJ databases">
        <title>Prjna785345.</title>
        <authorList>
            <person name="Rujirawat T."/>
            <person name="Krajaejun T."/>
        </authorList>
    </citation>
    <scope>NUCLEOTIDE SEQUENCE</scope>
    <source>
        <strain evidence="3">Pi057C3</strain>
    </source>
</reference>
<feature type="region of interest" description="Disordered" evidence="2">
    <location>
        <begin position="888"/>
        <end position="931"/>
    </location>
</feature>
<dbReference type="EMBL" id="JAKCXM010000020">
    <property type="protein sequence ID" value="KAJ0407562.1"/>
    <property type="molecule type" value="Genomic_DNA"/>
</dbReference>
<dbReference type="InterPro" id="IPR052993">
    <property type="entry name" value="CFA-57"/>
</dbReference>
<feature type="coiled-coil region" evidence="1">
    <location>
        <begin position="370"/>
        <end position="397"/>
    </location>
</feature>
<accession>A0AAD5LNH5</accession>
<dbReference type="Gene3D" id="3.80.10.10">
    <property type="entry name" value="Ribonuclease Inhibitor"/>
    <property type="match status" value="1"/>
</dbReference>
<dbReference type="PANTHER" id="PTHR32215">
    <property type="entry name" value="CILIA- AND FLAGELLA-ASSOCIATED PROTEIN 57"/>
    <property type="match status" value="1"/>
</dbReference>
<evidence type="ECO:0000313" key="3">
    <source>
        <dbReference type="EMBL" id="KAJ0407562.1"/>
    </source>
</evidence>
<feature type="compositionally biased region" description="Polar residues" evidence="2">
    <location>
        <begin position="899"/>
        <end position="910"/>
    </location>
</feature>
<feature type="compositionally biased region" description="Acidic residues" evidence="2">
    <location>
        <begin position="38"/>
        <end position="51"/>
    </location>
</feature>
<dbReference type="AlphaFoldDB" id="A0AAD5LNH5"/>
<organism evidence="3 4">
    <name type="scientific">Pythium insidiosum</name>
    <name type="common">Pythiosis disease agent</name>
    <dbReference type="NCBI Taxonomy" id="114742"/>
    <lineage>
        <taxon>Eukaryota</taxon>
        <taxon>Sar</taxon>
        <taxon>Stramenopiles</taxon>
        <taxon>Oomycota</taxon>
        <taxon>Peronosporomycetes</taxon>
        <taxon>Pythiales</taxon>
        <taxon>Pythiaceae</taxon>
        <taxon>Pythium</taxon>
    </lineage>
</organism>
<comment type="caution">
    <text evidence="3">The sequence shown here is derived from an EMBL/GenBank/DDBJ whole genome shotgun (WGS) entry which is preliminary data.</text>
</comment>
<feature type="region of interest" description="Disordered" evidence="2">
    <location>
        <begin position="29"/>
        <end position="111"/>
    </location>
</feature>
<feature type="coiled-coil region" evidence="1">
    <location>
        <begin position="113"/>
        <end position="164"/>
    </location>
</feature>
<dbReference type="SUPFAM" id="SSF52047">
    <property type="entry name" value="RNI-like"/>
    <property type="match status" value="1"/>
</dbReference>
<name>A0AAD5LNH5_PYTIN</name>
<protein>
    <submittedName>
        <fullName evidence="3">Uncharacterized protein</fullName>
    </submittedName>
</protein>
<feature type="coiled-coil region" evidence="1">
    <location>
        <begin position="192"/>
        <end position="342"/>
    </location>
</feature>
<dbReference type="PANTHER" id="PTHR32215:SF0">
    <property type="entry name" value="CILIA- AND FLAGELLA-ASSOCIATED PROTEIN 57"/>
    <property type="match status" value="1"/>
</dbReference>
<gene>
    <name evidence="3" type="ORF">P43SY_006880</name>
</gene>
<keyword evidence="4" id="KW-1185">Reference proteome</keyword>
<dbReference type="Proteomes" id="UP001209570">
    <property type="component" value="Unassembled WGS sequence"/>
</dbReference>
<keyword evidence="1" id="KW-0175">Coiled coil</keyword>
<dbReference type="InterPro" id="IPR032675">
    <property type="entry name" value="LRR_dom_sf"/>
</dbReference>
<dbReference type="Pfam" id="PF13516">
    <property type="entry name" value="LRR_6"/>
    <property type="match status" value="1"/>
</dbReference>
<proteinExistence type="predicted"/>
<evidence type="ECO:0000256" key="2">
    <source>
        <dbReference type="SAM" id="MobiDB-lite"/>
    </source>
</evidence>